<comment type="caution">
    <text evidence="2">The sequence shown here is derived from an EMBL/GenBank/DDBJ whole genome shotgun (WGS) entry which is preliminary data.</text>
</comment>
<dbReference type="InterPro" id="IPR057860">
    <property type="entry name" value="HEAT_RRP12_N"/>
</dbReference>
<evidence type="ECO:0000313" key="2">
    <source>
        <dbReference type="EMBL" id="KAF3542582.1"/>
    </source>
</evidence>
<evidence type="ECO:0000259" key="1">
    <source>
        <dbReference type="Pfam" id="PF25772"/>
    </source>
</evidence>
<keyword evidence="3" id="KW-1185">Reference proteome</keyword>
<organism evidence="2 3">
    <name type="scientific">Brassica cretica</name>
    <name type="common">Mustard</name>
    <dbReference type="NCBI Taxonomy" id="69181"/>
    <lineage>
        <taxon>Eukaryota</taxon>
        <taxon>Viridiplantae</taxon>
        <taxon>Streptophyta</taxon>
        <taxon>Embryophyta</taxon>
        <taxon>Tracheophyta</taxon>
        <taxon>Spermatophyta</taxon>
        <taxon>Magnoliopsida</taxon>
        <taxon>eudicotyledons</taxon>
        <taxon>Gunneridae</taxon>
        <taxon>Pentapetalae</taxon>
        <taxon>rosids</taxon>
        <taxon>malvids</taxon>
        <taxon>Brassicales</taxon>
        <taxon>Brassicaceae</taxon>
        <taxon>Brassiceae</taxon>
        <taxon>Brassica</taxon>
    </lineage>
</organism>
<dbReference type="EMBL" id="QGKV02000832">
    <property type="protein sequence ID" value="KAF3542582.1"/>
    <property type="molecule type" value="Genomic_DNA"/>
</dbReference>
<dbReference type="Proteomes" id="UP000266723">
    <property type="component" value="Unassembled WGS sequence"/>
</dbReference>
<protein>
    <recommendedName>
        <fullName evidence="1">RRP12 N-terminal HEAT domain-containing protein</fullName>
    </recommendedName>
</protein>
<feature type="domain" description="RRP12 N-terminal HEAT" evidence="1">
    <location>
        <begin position="70"/>
        <end position="149"/>
    </location>
</feature>
<dbReference type="Pfam" id="PF25772">
    <property type="entry name" value="HEAT_RRP12_N"/>
    <property type="match status" value="1"/>
</dbReference>
<gene>
    <name evidence="2" type="ORF">DY000_02009852</name>
</gene>
<reference evidence="2 3" key="1">
    <citation type="journal article" date="2020" name="BMC Genomics">
        <title>Intraspecific diversification of the crop wild relative Brassica cretica Lam. using demographic model selection.</title>
        <authorList>
            <person name="Kioukis A."/>
            <person name="Michalopoulou V.A."/>
            <person name="Briers L."/>
            <person name="Pirintsos S."/>
            <person name="Studholme D.J."/>
            <person name="Pavlidis P."/>
            <person name="Sarris P.F."/>
        </authorList>
    </citation>
    <scope>NUCLEOTIDE SEQUENCE [LARGE SCALE GENOMIC DNA]</scope>
    <source>
        <strain evidence="3">cv. PFS-1207/04</strain>
    </source>
</reference>
<evidence type="ECO:0000313" key="3">
    <source>
        <dbReference type="Proteomes" id="UP000266723"/>
    </source>
</evidence>
<sequence>MTLSQRLLVADAHRMILDEGADRIVVGSSDVDFRPTIYHPGGIFEELSPLPPELLHDPRAQSWGNVKRFGAQEYLEKIFDSLRSYTVIKEAVETVYALLEEHNPVLSDFSFTTIEEGSKVESNAEASQNVLTATIPYLSAIYIYGVFKSSEEENEKCLNGIQSTRVKKSEIG</sequence>
<name>A0ABQ7BUD4_BRACR</name>
<accession>A0ABQ7BUD4</accession>
<proteinExistence type="predicted"/>